<dbReference type="AlphaFoldDB" id="A0A929KY80"/>
<reference evidence="1" key="1">
    <citation type="submission" date="2020-10" db="EMBL/GenBank/DDBJ databases">
        <title>Mucilaginibacter mali sp. nov., isolated from rhizosphere soil of apple orchard.</title>
        <authorList>
            <person name="Lee J.-S."/>
            <person name="Kim H.S."/>
            <person name="Kim J.-S."/>
        </authorList>
    </citation>
    <scope>NUCLEOTIDE SEQUENCE</scope>
    <source>
        <strain evidence="1">KCTC 22746</strain>
    </source>
</reference>
<keyword evidence="2" id="KW-1185">Reference proteome</keyword>
<evidence type="ECO:0000313" key="1">
    <source>
        <dbReference type="EMBL" id="MBE9663357.1"/>
    </source>
</evidence>
<proteinExistence type="predicted"/>
<dbReference type="EMBL" id="JADFFL010000006">
    <property type="protein sequence ID" value="MBE9663357.1"/>
    <property type="molecule type" value="Genomic_DNA"/>
</dbReference>
<organism evidence="1 2">
    <name type="scientific">Mucilaginibacter myungsuensis</name>
    <dbReference type="NCBI Taxonomy" id="649104"/>
    <lineage>
        <taxon>Bacteria</taxon>
        <taxon>Pseudomonadati</taxon>
        <taxon>Bacteroidota</taxon>
        <taxon>Sphingobacteriia</taxon>
        <taxon>Sphingobacteriales</taxon>
        <taxon>Sphingobacteriaceae</taxon>
        <taxon>Mucilaginibacter</taxon>
    </lineage>
</organism>
<sequence>MTLQIDFPPEKEKEVMKALKSLGVTVSKQKVNKEKQRILNSIKKGLEEVELHQQGKIKLQSLDDLINEL</sequence>
<dbReference type="RefSeq" id="WP_194112592.1">
    <property type="nucleotide sequence ID" value="NZ_JADFFL010000006.1"/>
</dbReference>
<accession>A0A929KY80</accession>
<name>A0A929KY80_9SPHI</name>
<dbReference type="Proteomes" id="UP000622475">
    <property type="component" value="Unassembled WGS sequence"/>
</dbReference>
<evidence type="ECO:0000313" key="2">
    <source>
        <dbReference type="Proteomes" id="UP000622475"/>
    </source>
</evidence>
<comment type="caution">
    <text evidence="1">The sequence shown here is derived from an EMBL/GenBank/DDBJ whole genome shotgun (WGS) entry which is preliminary data.</text>
</comment>
<gene>
    <name evidence="1" type="ORF">IRJ16_15825</name>
</gene>
<protein>
    <submittedName>
        <fullName evidence="1">Uncharacterized protein</fullName>
    </submittedName>
</protein>